<dbReference type="Gene3D" id="3.50.30.60">
    <property type="entry name" value="LD-carboxypeptidase A C-terminal domain-like"/>
    <property type="match status" value="1"/>
</dbReference>
<feature type="active site" description="Charge relay system" evidence="3">
    <location>
        <position position="241"/>
    </location>
</feature>
<organism evidence="6 7">
    <name type="scientific">Bacillus pumilus</name>
    <name type="common">Bacillus mesentericus</name>
    <dbReference type="NCBI Taxonomy" id="1408"/>
    <lineage>
        <taxon>Bacteria</taxon>
        <taxon>Bacillati</taxon>
        <taxon>Bacillota</taxon>
        <taxon>Bacilli</taxon>
        <taxon>Bacillales</taxon>
        <taxon>Bacillaceae</taxon>
        <taxon>Bacillus</taxon>
    </lineage>
</organism>
<dbReference type="CDD" id="cd07062">
    <property type="entry name" value="Peptidase_S66_mccF_like"/>
    <property type="match status" value="1"/>
</dbReference>
<dbReference type="PANTHER" id="PTHR30237">
    <property type="entry name" value="MURAMOYLTETRAPEPTIDE CARBOXYPEPTIDASE"/>
    <property type="match status" value="1"/>
</dbReference>
<dbReference type="Proteomes" id="UP000264960">
    <property type="component" value="Chromosome"/>
</dbReference>
<evidence type="ECO:0000256" key="1">
    <source>
        <dbReference type="ARBA" id="ARBA00010233"/>
    </source>
</evidence>
<evidence type="ECO:0000256" key="2">
    <source>
        <dbReference type="ARBA" id="ARBA00022801"/>
    </source>
</evidence>
<dbReference type="Pfam" id="PF17676">
    <property type="entry name" value="Peptidase_S66C"/>
    <property type="match status" value="1"/>
</dbReference>
<name>A0AAD0HKD5_BACPU</name>
<evidence type="ECO:0000259" key="5">
    <source>
        <dbReference type="Pfam" id="PF17676"/>
    </source>
</evidence>
<evidence type="ECO:0000259" key="4">
    <source>
        <dbReference type="Pfam" id="PF02016"/>
    </source>
</evidence>
<dbReference type="InterPro" id="IPR040449">
    <property type="entry name" value="Peptidase_S66_N"/>
</dbReference>
<feature type="domain" description="LD-carboxypeptidase C-terminal" evidence="5">
    <location>
        <begin position="201"/>
        <end position="323"/>
    </location>
</feature>
<dbReference type="EMBL" id="CP027116">
    <property type="protein sequence ID" value="AVM22841.1"/>
    <property type="molecule type" value="Genomic_DNA"/>
</dbReference>
<accession>A0AAD0HKD5</accession>
<dbReference type="PIRSF" id="PIRSF028757">
    <property type="entry name" value="LD-carboxypeptidase"/>
    <property type="match status" value="1"/>
</dbReference>
<dbReference type="Pfam" id="PF02016">
    <property type="entry name" value="Peptidase_S66"/>
    <property type="match status" value="1"/>
</dbReference>
<dbReference type="PANTHER" id="PTHR30237:SF5">
    <property type="entry name" value="CARBOXYPEPTIDASE VC_A0337-RELATED"/>
    <property type="match status" value="1"/>
</dbReference>
<dbReference type="SUPFAM" id="SSF141986">
    <property type="entry name" value="LD-carboxypeptidase A C-terminal domain-like"/>
    <property type="match status" value="1"/>
</dbReference>
<dbReference type="InterPro" id="IPR003507">
    <property type="entry name" value="S66_fam"/>
</dbReference>
<dbReference type="GO" id="GO:0016787">
    <property type="term" value="F:hydrolase activity"/>
    <property type="evidence" value="ECO:0007669"/>
    <property type="project" value="UniProtKB-KW"/>
</dbReference>
<evidence type="ECO:0000313" key="6">
    <source>
        <dbReference type="EMBL" id="AVM22841.1"/>
    </source>
</evidence>
<gene>
    <name evidence="6" type="ORF">C5695_02870</name>
</gene>
<dbReference type="SUPFAM" id="SSF52317">
    <property type="entry name" value="Class I glutamine amidotransferase-like"/>
    <property type="match status" value="1"/>
</dbReference>
<dbReference type="RefSeq" id="WP_117729011.1">
    <property type="nucleotide sequence ID" value="NZ_CP027116.1"/>
</dbReference>
<comment type="similarity">
    <text evidence="1">Belongs to the peptidase S66 family.</text>
</comment>
<dbReference type="InterPro" id="IPR027478">
    <property type="entry name" value="LdcA_N"/>
</dbReference>
<dbReference type="InterPro" id="IPR029062">
    <property type="entry name" value="Class_I_gatase-like"/>
</dbReference>
<feature type="active site" description="Charge relay system" evidence="3">
    <location>
        <position position="308"/>
    </location>
</feature>
<dbReference type="Gene3D" id="3.40.50.10740">
    <property type="entry name" value="Class I glutamine amidotransferase-like"/>
    <property type="match status" value="1"/>
</dbReference>
<keyword evidence="2" id="KW-0378">Hydrolase</keyword>
<sequence length="350" mass="39751">MIQFPQLQKGQTIGVTAPSSGVQPSLHDMFQLSCERMKKRGYDVICGETVWQQEKAKSAPAIERANELQYMMTCDEIDHIIPPWGGQLLMEVLEHLDFSSMQKKWILGYSDTSALLLAFTLKTGIATAHGPNLVDLQGEELDQTTVMWEEVLSTKGEMDISQFSSSMYQKEWQYDNPIEHVFHLTEPTAWQTVDQQEKMVKGRLMGGCIDVIRHLAGTPFGDVKAFQDNFIKGEPILWYFENCELNAASVKRSLVQLKLAGWFDHCSGIMFGRSAVDVPVEGYQYQDVYEELQKELQIPIFYDIDCGHVPPQMTLINGAYAEVQLQPQGKAVLKQTFLSSFQRDRKPLQP</sequence>
<feature type="domain" description="LD-carboxypeptidase N-terminal" evidence="4">
    <location>
        <begin position="13"/>
        <end position="130"/>
    </location>
</feature>
<reference evidence="6 7" key="1">
    <citation type="submission" date="2018-02" db="EMBL/GenBank/DDBJ databases">
        <title>The complete genome of two Bacillus pumilus strains from Cuatro Cienegas, Coahuila, Mexico.</title>
        <authorList>
            <person name="Zarza E."/>
            <person name="Alcaraz L.D."/>
            <person name="Aguilar-Salinas B."/>
            <person name="Islas A."/>
            <person name="Olmedo-Alvarez G."/>
        </authorList>
    </citation>
    <scope>NUCLEOTIDE SEQUENCE [LARGE SCALE GENOMIC DNA]</scope>
    <source>
        <strain evidence="6 7">145</strain>
    </source>
</reference>
<protein>
    <submittedName>
        <fullName evidence="6">LD-carboxypeptidase</fullName>
    </submittedName>
</protein>
<dbReference type="InterPro" id="IPR027461">
    <property type="entry name" value="Carboxypeptidase_A_C_sf"/>
</dbReference>
<dbReference type="AlphaFoldDB" id="A0AAD0HKD5"/>
<dbReference type="InterPro" id="IPR040921">
    <property type="entry name" value="Peptidase_S66C"/>
</dbReference>
<evidence type="ECO:0000313" key="7">
    <source>
        <dbReference type="Proteomes" id="UP000264960"/>
    </source>
</evidence>
<evidence type="ECO:0000256" key="3">
    <source>
        <dbReference type="PIRSR" id="PIRSR028757-1"/>
    </source>
</evidence>
<feature type="active site" description="Nucleophile" evidence="3">
    <location>
        <position position="110"/>
    </location>
</feature>
<proteinExistence type="inferred from homology"/>